<dbReference type="PROSITE" id="PS51081">
    <property type="entry name" value="ZF_SIAH"/>
    <property type="match status" value="1"/>
</dbReference>
<accession>A0AAE0KR28</accession>
<dbReference type="Proteomes" id="UP001190700">
    <property type="component" value="Unassembled WGS sequence"/>
</dbReference>
<dbReference type="EMBL" id="LGRX02020248">
    <property type="protein sequence ID" value="KAK3257671.1"/>
    <property type="molecule type" value="Genomic_DNA"/>
</dbReference>
<sequence length="143" mass="15762">MEDTKGVNEKIEANRIMMEEDEGAASHFTCAVCLSAVLPTCINWEHGCSARVKLNDMAAHENQCPHRERACPLQCSQAFRGCWFQHLLAHHQSEDALKQIEQVSACLSPIVTPTGCMGSAEARSYLPKEAVAANHSDFKSFLS</sequence>
<proteinExistence type="predicted"/>
<reference evidence="6 7" key="1">
    <citation type="journal article" date="2015" name="Genome Biol. Evol.">
        <title>Comparative Genomics of a Bacterivorous Green Alga Reveals Evolutionary Causalities and Consequences of Phago-Mixotrophic Mode of Nutrition.</title>
        <authorList>
            <person name="Burns J.A."/>
            <person name="Paasch A."/>
            <person name="Narechania A."/>
            <person name="Kim E."/>
        </authorList>
    </citation>
    <scope>NUCLEOTIDE SEQUENCE [LARGE SCALE GENOMIC DNA]</scope>
    <source>
        <strain evidence="6 7">PLY_AMNH</strain>
    </source>
</reference>
<dbReference type="InterPro" id="IPR013010">
    <property type="entry name" value="Znf_SIAH"/>
</dbReference>
<gene>
    <name evidence="6" type="ORF">CYMTET_33254</name>
</gene>
<dbReference type="InterPro" id="IPR013083">
    <property type="entry name" value="Znf_RING/FYVE/PHD"/>
</dbReference>
<keyword evidence="3" id="KW-0862">Zinc</keyword>
<feature type="domain" description="SIAH-type" evidence="5">
    <location>
        <begin position="36"/>
        <end position="92"/>
    </location>
</feature>
<evidence type="ECO:0000256" key="3">
    <source>
        <dbReference type="ARBA" id="ARBA00022833"/>
    </source>
</evidence>
<organism evidence="6 7">
    <name type="scientific">Cymbomonas tetramitiformis</name>
    <dbReference type="NCBI Taxonomy" id="36881"/>
    <lineage>
        <taxon>Eukaryota</taxon>
        <taxon>Viridiplantae</taxon>
        <taxon>Chlorophyta</taxon>
        <taxon>Pyramimonadophyceae</taxon>
        <taxon>Pyramimonadales</taxon>
        <taxon>Pyramimonadaceae</taxon>
        <taxon>Cymbomonas</taxon>
    </lineage>
</organism>
<evidence type="ECO:0000256" key="1">
    <source>
        <dbReference type="ARBA" id="ARBA00022723"/>
    </source>
</evidence>
<keyword evidence="2 4" id="KW-0863">Zinc-finger</keyword>
<dbReference type="SUPFAM" id="SSF49599">
    <property type="entry name" value="TRAF domain-like"/>
    <property type="match status" value="1"/>
</dbReference>
<evidence type="ECO:0000313" key="6">
    <source>
        <dbReference type="EMBL" id="KAK3257671.1"/>
    </source>
</evidence>
<comment type="caution">
    <text evidence="6">The sequence shown here is derived from an EMBL/GenBank/DDBJ whole genome shotgun (WGS) entry which is preliminary data.</text>
</comment>
<keyword evidence="1" id="KW-0479">Metal-binding</keyword>
<keyword evidence="7" id="KW-1185">Reference proteome</keyword>
<evidence type="ECO:0000259" key="5">
    <source>
        <dbReference type="PROSITE" id="PS51081"/>
    </source>
</evidence>
<evidence type="ECO:0000256" key="4">
    <source>
        <dbReference type="PROSITE-ProRule" id="PRU00455"/>
    </source>
</evidence>
<dbReference type="GO" id="GO:0008270">
    <property type="term" value="F:zinc ion binding"/>
    <property type="evidence" value="ECO:0007669"/>
    <property type="project" value="UniProtKB-KW"/>
</dbReference>
<name>A0AAE0KR28_9CHLO</name>
<dbReference type="Gene3D" id="3.30.40.10">
    <property type="entry name" value="Zinc/RING finger domain, C3HC4 (zinc finger)"/>
    <property type="match status" value="1"/>
</dbReference>
<evidence type="ECO:0000313" key="7">
    <source>
        <dbReference type="Proteomes" id="UP001190700"/>
    </source>
</evidence>
<dbReference type="AlphaFoldDB" id="A0AAE0KR28"/>
<evidence type="ECO:0000256" key="2">
    <source>
        <dbReference type="ARBA" id="ARBA00022771"/>
    </source>
</evidence>
<protein>
    <recommendedName>
        <fullName evidence="5">SIAH-type domain-containing protein</fullName>
    </recommendedName>
</protein>